<dbReference type="RefSeq" id="WP_103032877.1">
    <property type="nucleotide sequence ID" value="NZ_JACAOK010000048.1"/>
</dbReference>
<evidence type="ECO:0000313" key="1">
    <source>
        <dbReference type="EMBL" id="NWC12983.1"/>
    </source>
</evidence>
<dbReference type="GO" id="GO:0016829">
    <property type="term" value="F:lyase activity"/>
    <property type="evidence" value="ECO:0007669"/>
    <property type="project" value="UniProtKB-KW"/>
</dbReference>
<gene>
    <name evidence="1" type="ORF">HX845_04935</name>
</gene>
<dbReference type="GeneID" id="57664125"/>
<name>A0A7Y7XX53_9PSED</name>
<sequence>MYVAVKGGERAIDNAHRLLAKKRRGDTAIAELDVEQVRQQLPLAVARVMTEGSLYDEQLAALAIKQAAGDLVEAIFLLRAYRTTLPRFNDSLPIDTSDMQLDRRLSATFKDVPGGQLLGPTFDYTHRLLDFALLAEGEHPGPQVAEGAGLAPCPRVLELLAREGLIKSESDQGAAVDDITRKPLEYPATRAERLQALARGDEGFLLALGYSTQRGYGRNHPFAGEIRIGAVEVWIEPAELGFPIAIGSIEVTECEMVNQFVGSKTEPAQFTRGYGLAFGHAERKAMGMALIDRSLRAEEFNEEVVSPAQQEEFVLAHCDNVEAAGFVSHLKLPHYVDFQSELELIRKLRNPEENR</sequence>
<dbReference type="Pfam" id="PF05861">
    <property type="entry name" value="PhnI"/>
    <property type="match status" value="1"/>
</dbReference>
<dbReference type="Proteomes" id="UP000517547">
    <property type="component" value="Unassembled WGS sequence"/>
</dbReference>
<dbReference type="AlphaFoldDB" id="A0A7Y7XX53"/>
<accession>A0A7Y7XX53</accession>
<protein>
    <submittedName>
        <fullName evidence="1">Carbon-phosphorus lyase complex subunit PhnI</fullName>
    </submittedName>
</protein>
<comment type="caution">
    <text evidence="1">The sequence shown here is derived from an EMBL/GenBank/DDBJ whole genome shotgun (WGS) entry which is preliminary data.</text>
</comment>
<dbReference type="InterPro" id="IPR008773">
    <property type="entry name" value="PhnI"/>
</dbReference>
<proteinExistence type="predicted"/>
<reference evidence="1 2" key="1">
    <citation type="submission" date="2020-04" db="EMBL/GenBank/DDBJ databases">
        <title>Molecular characterization of pseudomonads from Agaricus bisporus reveal novel blotch 2 pathogens in Western Europe.</title>
        <authorList>
            <person name="Taparia T."/>
            <person name="Krijger M."/>
            <person name="Haynes E."/>
            <person name="Elpinstone J.G."/>
            <person name="Noble R."/>
            <person name="Van Der Wolf J."/>
        </authorList>
    </citation>
    <scope>NUCLEOTIDE SEQUENCE [LARGE SCALE GENOMIC DNA]</scope>
    <source>
        <strain evidence="1 2">IPO3738</strain>
    </source>
</reference>
<organism evidence="1 2">
    <name type="scientific">Pseudomonas gingeri</name>
    <dbReference type="NCBI Taxonomy" id="117681"/>
    <lineage>
        <taxon>Bacteria</taxon>
        <taxon>Pseudomonadati</taxon>
        <taxon>Pseudomonadota</taxon>
        <taxon>Gammaproteobacteria</taxon>
        <taxon>Pseudomonadales</taxon>
        <taxon>Pseudomonadaceae</taxon>
        <taxon>Pseudomonas</taxon>
    </lineage>
</organism>
<dbReference type="PIRSF" id="PIRSF007313">
    <property type="entry name" value="PhnI"/>
    <property type="match status" value="1"/>
</dbReference>
<dbReference type="EMBL" id="JACAQE010000001">
    <property type="protein sequence ID" value="NWC12983.1"/>
    <property type="molecule type" value="Genomic_DNA"/>
</dbReference>
<dbReference type="GO" id="GO:0019634">
    <property type="term" value="P:organic phosphonate metabolic process"/>
    <property type="evidence" value="ECO:0007669"/>
    <property type="project" value="InterPro"/>
</dbReference>
<keyword evidence="1" id="KW-0456">Lyase</keyword>
<evidence type="ECO:0000313" key="2">
    <source>
        <dbReference type="Proteomes" id="UP000517547"/>
    </source>
</evidence>